<comment type="caution">
    <text evidence="1">The sequence shown here is derived from an EMBL/GenBank/DDBJ whole genome shotgun (WGS) entry which is preliminary data.</text>
</comment>
<proteinExistence type="predicted"/>
<feature type="non-terminal residue" evidence="1">
    <location>
        <position position="105"/>
    </location>
</feature>
<dbReference type="GO" id="GO:0051908">
    <property type="term" value="F:double-stranded DNA 5'-3' DNA exonuclease activity"/>
    <property type="evidence" value="ECO:0007669"/>
    <property type="project" value="InterPro"/>
</dbReference>
<protein>
    <submittedName>
        <fullName evidence="1">Exodeoxyribonuclease</fullName>
    </submittedName>
</protein>
<name>A0A5U4WX51_SALER</name>
<accession>A0A5U4WX51</accession>
<sequence>MSGTNPVFLVRKAKKSSGQKDAVLWCSDDFEAANATLDYLLIKSGAKLKDYFKAVATNFPVVNELPPEGELSLTFCDYYQLAKDNMTWTQIPGVTLPSSEAAAAA</sequence>
<dbReference type="InterPro" id="IPR010584">
    <property type="entry name" value="ExoDNase_VIII"/>
</dbReference>
<dbReference type="EMBL" id="AAGOHK010000037">
    <property type="protein sequence ID" value="EBQ2249499.1"/>
    <property type="molecule type" value="Genomic_DNA"/>
</dbReference>
<evidence type="ECO:0000313" key="1">
    <source>
        <dbReference type="EMBL" id="EBQ2249499.1"/>
    </source>
</evidence>
<dbReference type="RefSeq" id="WP_409324435.1">
    <property type="nucleotide sequence ID" value="NZ_JBJWIK010000066.1"/>
</dbReference>
<dbReference type="Pfam" id="PF06630">
    <property type="entry name" value="Exonuc_VIII"/>
    <property type="match status" value="1"/>
</dbReference>
<dbReference type="AlphaFoldDB" id="A0A5U4WX51"/>
<gene>
    <name evidence="1" type="ORF">A4I03_23245</name>
</gene>
<organism evidence="1">
    <name type="scientific">Salmonella enterica</name>
    <name type="common">Salmonella choleraesuis</name>
    <dbReference type="NCBI Taxonomy" id="28901"/>
    <lineage>
        <taxon>Bacteria</taxon>
        <taxon>Pseudomonadati</taxon>
        <taxon>Pseudomonadota</taxon>
        <taxon>Gammaproteobacteria</taxon>
        <taxon>Enterobacterales</taxon>
        <taxon>Enterobacteriaceae</taxon>
        <taxon>Salmonella</taxon>
    </lineage>
</organism>
<reference evidence="1" key="1">
    <citation type="submission" date="2018-07" db="EMBL/GenBank/DDBJ databases">
        <authorList>
            <consortium name="GenomeTrakr network: Whole genome sequencing for foodborne pathogen traceback"/>
        </authorList>
    </citation>
    <scope>NUCLEOTIDE SEQUENCE</scope>
    <source>
        <strain evidence="1">CFSAN046789</strain>
    </source>
</reference>